<gene>
    <name evidence="1" type="ORF">BACPEC_01167</name>
</gene>
<dbReference type="EMBL" id="ABVQ01000035">
    <property type="protein sequence ID" value="EEC58179.1"/>
    <property type="molecule type" value="Genomic_DNA"/>
</dbReference>
<name>B7AR57_9FIRM</name>
<reference evidence="1 2" key="2">
    <citation type="submission" date="2008-11" db="EMBL/GenBank/DDBJ databases">
        <authorList>
            <person name="Fulton L."/>
            <person name="Clifton S."/>
            <person name="Fulton B."/>
            <person name="Xu J."/>
            <person name="Minx P."/>
            <person name="Pepin K.H."/>
            <person name="Johnson M."/>
            <person name="Bhonagiri V."/>
            <person name="Nash W.E."/>
            <person name="Mardis E.R."/>
            <person name="Wilson R.K."/>
        </authorList>
    </citation>
    <scope>NUCLEOTIDE SEQUENCE [LARGE SCALE GENOMIC DNA]</scope>
    <source>
        <strain evidence="1 2">ATCC 43243</strain>
    </source>
</reference>
<dbReference type="eggNOG" id="ENOG5033UB0">
    <property type="taxonomic scope" value="Bacteria"/>
</dbReference>
<dbReference type="HOGENOM" id="CLU_1634159_0_0_9"/>
<protein>
    <submittedName>
        <fullName evidence="1">Uncharacterized protein</fullName>
    </submittedName>
</protein>
<sequence>MFDKYGEFDSAEELNAAAAGQKAEGDTGALKELAEENGIDEDDVQDYMDGVTDSLCTPLTAAYGKLAVETAVLRPVEIVEDWVSYIRVQCMDNPDMAAAVRRKDRHLKDCIAKILTWSFKNAYEVDEDIVEAAGITASVKMGIPGMARVKKIICDYYLGGGKSEKEVGTRN</sequence>
<keyword evidence="2" id="KW-1185">Reference proteome</keyword>
<proteinExistence type="predicted"/>
<reference evidence="1 2" key="1">
    <citation type="submission" date="2008-11" db="EMBL/GenBank/DDBJ databases">
        <title>Draft genome sequence of Bacteroides pectinophilus (ATCC 43243).</title>
        <authorList>
            <person name="Sudarsanam P."/>
            <person name="Ley R."/>
            <person name="Guruge J."/>
            <person name="Turnbaugh P.J."/>
            <person name="Mahowald M."/>
            <person name="Liep D."/>
            <person name="Gordon J."/>
        </authorList>
    </citation>
    <scope>NUCLEOTIDE SEQUENCE [LARGE SCALE GENOMIC DNA]</scope>
    <source>
        <strain evidence="1 2">ATCC 43243</strain>
    </source>
</reference>
<dbReference type="AlphaFoldDB" id="B7AR57"/>
<comment type="caution">
    <text evidence="1">The sequence shown here is derived from an EMBL/GenBank/DDBJ whole genome shotgun (WGS) entry which is preliminary data.</text>
</comment>
<evidence type="ECO:0000313" key="2">
    <source>
        <dbReference type="Proteomes" id="UP000003136"/>
    </source>
</evidence>
<organism evidence="1 2">
    <name type="scientific">[Bacteroides] pectinophilus ATCC 43243</name>
    <dbReference type="NCBI Taxonomy" id="483218"/>
    <lineage>
        <taxon>Bacteria</taxon>
        <taxon>Bacillati</taxon>
        <taxon>Bacillota</taxon>
        <taxon>Clostridia</taxon>
        <taxon>Eubacteriales</taxon>
    </lineage>
</organism>
<dbReference type="Proteomes" id="UP000003136">
    <property type="component" value="Unassembled WGS sequence"/>
</dbReference>
<dbReference type="STRING" id="483218.BACPEC_01167"/>
<accession>B7AR57</accession>
<evidence type="ECO:0000313" key="1">
    <source>
        <dbReference type="EMBL" id="EEC58179.1"/>
    </source>
</evidence>